<dbReference type="EMBL" id="BLKI01000017">
    <property type="protein sequence ID" value="GFF73133.1"/>
    <property type="molecule type" value="Genomic_DNA"/>
</dbReference>
<sequence length="66" mass="6976">MAALLDAGAQVSASTVDFLPGEDGRQHPSVIRHFLHHGLDPNSSLSNSEPLLSLLTNPACARELLS</sequence>
<name>A0AAN4T6P8_ASPLE</name>
<protein>
    <submittedName>
        <fullName evidence="1">Uncharacterized protein</fullName>
    </submittedName>
</protein>
<proteinExistence type="predicted"/>
<evidence type="ECO:0000313" key="2">
    <source>
        <dbReference type="EMBL" id="GFF73133.1"/>
    </source>
</evidence>
<gene>
    <name evidence="1" type="ORF">ALT_0308</name>
    <name evidence="2" type="ORF">IFM60648_03861</name>
</gene>
<dbReference type="Proteomes" id="UP000051487">
    <property type="component" value="Unassembled WGS sequence"/>
</dbReference>
<accession>A0AAN4T6P8</accession>
<dbReference type="EMBL" id="BCLY01000001">
    <property type="protein sequence ID" value="GAQ02987.1"/>
    <property type="molecule type" value="Genomic_DNA"/>
</dbReference>
<evidence type="ECO:0000313" key="3">
    <source>
        <dbReference type="Proteomes" id="UP000051487"/>
    </source>
</evidence>
<organism evidence="1 3">
    <name type="scientific">Aspergillus lentulus</name>
    <dbReference type="NCBI Taxonomy" id="293939"/>
    <lineage>
        <taxon>Eukaryota</taxon>
        <taxon>Fungi</taxon>
        <taxon>Dikarya</taxon>
        <taxon>Ascomycota</taxon>
        <taxon>Pezizomycotina</taxon>
        <taxon>Eurotiomycetes</taxon>
        <taxon>Eurotiomycetidae</taxon>
        <taxon>Eurotiales</taxon>
        <taxon>Aspergillaceae</taxon>
        <taxon>Aspergillus</taxon>
        <taxon>Aspergillus subgen. Fumigati</taxon>
    </lineage>
</organism>
<dbReference type="AlphaFoldDB" id="A0AAN4T6P8"/>
<evidence type="ECO:0000313" key="4">
    <source>
        <dbReference type="Proteomes" id="UP000465220"/>
    </source>
</evidence>
<evidence type="ECO:0000313" key="1">
    <source>
        <dbReference type="EMBL" id="GAQ02987.1"/>
    </source>
</evidence>
<keyword evidence="4" id="KW-1185">Reference proteome</keyword>
<reference evidence="2 4" key="2">
    <citation type="submission" date="2020-01" db="EMBL/GenBank/DDBJ databases">
        <title>Draft genome sequence of Aspergillus lentulus IFM 60648.</title>
        <authorList>
            <person name="Takahashi H."/>
            <person name="Yaguchi T."/>
        </authorList>
    </citation>
    <scope>NUCLEOTIDE SEQUENCE [LARGE SCALE GENOMIC DNA]</scope>
    <source>
        <strain evidence="2 4">IFM 60648</strain>
    </source>
</reference>
<comment type="caution">
    <text evidence="1">The sequence shown here is derived from an EMBL/GenBank/DDBJ whole genome shotgun (WGS) entry which is preliminary data.</text>
</comment>
<dbReference type="Proteomes" id="UP000465220">
    <property type="component" value="Unassembled WGS sequence"/>
</dbReference>
<reference evidence="1 3" key="1">
    <citation type="submission" date="2015-11" db="EMBL/GenBank/DDBJ databases">
        <title>Aspergillus lentulus strain IFM 54703T.</title>
        <authorList>
            <person name="Kusuya Y."/>
            <person name="Sakai K."/>
            <person name="Kamei K."/>
            <person name="Takahashi H."/>
            <person name="Yaguchi T."/>
        </authorList>
    </citation>
    <scope>NUCLEOTIDE SEQUENCE [LARGE SCALE GENOMIC DNA]</scope>
    <source>
        <strain evidence="1 3">IFM 54703</strain>
    </source>
</reference>